<accession>A0A9D4UMY5</accession>
<evidence type="ECO:0000259" key="13">
    <source>
        <dbReference type="Pfam" id="PF04560"/>
    </source>
</evidence>
<keyword evidence="20" id="KW-1185">Reference proteome</keyword>
<dbReference type="GO" id="GO:0046872">
    <property type="term" value="F:metal ion binding"/>
    <property type="evidence" value="ECO:0007669"/>
    <property type="project" value="UniProtKB-KW"/>
</dbReference>
<feature type="region of interest" description="Disordered" evidence="11">
    <location>
        <begin position="171"/>
        <end position="191"/>
    </location>
</feature>
<dbReference type="Pfam" id="PF04567">
    <property type="entry name" value="RNA_pol_Rpb2_5"/>
    <property type="match status" value="1"/>
</dbReference>
<keyword evidence="4 10" id="KW-0548">Nucleotidyltransferase</keyword>
<organism evidence="19 20">
    <name type="scientific">Adiantum capillus-veneris</name>
    <name type="common">Maidenhair fern</name>
    <dbReference type="NCBI Taxonomy" id="13818"/>
    <lineage>
        <taxon>Eukaryota</taxon>
        <taxon>Viridiplantae</taxon>
        <taxon>Streptophyta</taxon>
        <taxon>Embryophyta</taxon>
        <taxon>Tracheophyta</taxon>
        <taxon>Polypodiopsida</taxon>
        <taxon>Polypodiidae</taxon>
        <taxon>Polypodiales</taxon>
        <taxon>Pteridineae</taxon>
        <taxon>Pteridaceae</taxon>
        <taxon>Vittarioideae</taxon>
        <taxon>Adiantum</taxon>
    </lineage>
</organism>
<gene>
    <name evidence="19" type="ORF">GOP47_0014799</name>
</gene>
<name>A0A9D4UMY5_ADICA</name>
<dbReference type="InterPro" id="IPR015712">
    <property type="entry name" value="DNA-dir_RNA_pol_su2"/>
</dbReference>
<dbReference type="Pfam" id="PF04566">
    <property type="entry name" value="RNA_pol_Rpb2_4"/>
    <property type="match status" value="1"/>
</dbReference>
<evidence type="ECO:0000256" key="4">
    <source>
        <dbReference type="ARBA" id="ARBA00022695"/>
    </source>
</evidence>
<dbReference type="EMBL" id="JABFUD020000014">
    <property type="protein sequence ID" value="KAI5070456.1"/>
    <property type="molecule type" value="Genomic_DNA"/>
</dbReference>
<evidence type="ECO:0000256" key="8">
    <source>
        <dbReference type="ARBA" id="ARBA00048552"/>
    </source>
</evidence>
<protein>
    <recommendedName>
        <fullName evidence="10">DNA-directed RNA polymerase subunit beta</fullName>
        <ecNumber evidence="10">2.7.7.6</ecNumber>
    </recommendedName>
</protein>
<keyword evidence="5" id="KW-0479">Metal-binding</keyword>
<dbReference type="Gene3D" id="3.90.1800.10">
    <property type="entry name" value="RNA polymerase alpha subunit dimerisation domain"/>
    <property type="match status" value="1"/>
</dbReference>
<dbReference type="AlphaFoldDB" id="A0A9D4UMY5"/>
<dbReference type="GO" id="GO:0003899">
    <property type="term" value="F:DNA-directed RNA polymerase activity"/>
    <property type="evidence" value="ECO:0007669"/>
    <property type="project" value="UniProtKB-EC"/>
</dbReference>
<evidence type="ECO:0000256" key="11">
    <source>
        <dbReference type="SAM" id="MobiDB-lite"/>
    </source>
</evidence>
<dbReference type="Pfam" id="PF04561">
    <property type="entry name" value="RNA_pol_Rpb2_2"/>
    <property type="match status" value="1"/>
</dbReference>
<keyword evidence="3 10" id="KW-0808">Transferase</keyword>
<dbReference type="Gene3D" id="2.40.270.10">
    <property type="entry name" value="DNA-directed RNA polymerase, subunit 2, domain 6"/>
    <property type="match status" value="1"/>
</dbReference>
<evidence type="ECO:0000256" key="5">
    <source>
        <dbReference type="ARBA" id="ARBA00022723"/>
    </source>
</evidence>
<dbReference type="Pfam" id="PF04560">
    <property type="entry name" value="RNA_pol_Rpb2_7"/>
    <property type="match status" value="1"/>
</dbReference>
<dbReference type="InterPro" id="IPR007646">
    <property type="entry name" value="RNA_pol_Rpb2_4"/>
</dbReference>
<dbReference type="PROSITE" id="PS01166">
    <property type="entry name" value="RNA_POL_BETA"/>
    <property type="match status" value="1"/>
</dbReference>
<evidence type="ECO:0000256" key="6">
    <source>
        <dbReference type="ARBA" id="ARBA00022833"/>
    </source>
</evidence>
<dbReference type="SUPFAM" id="SSF64484">
    <property type="entry name" value="beta and beta-prime subunits of DNA dependent RNA-polymerase"/>
    <property type="match status" value="1"/>
</dbReference>
<keyword evidence="6" id="KW-0862">Zinc</keyword>
<keyword evidence="2 10" id="KW-0240">DNA-directed RNA polymerase</keyword>
<evidence type="ECO:0000313" key="20">
    <source>
        <dbReference type="Proteomes" id="UP000886520"/>
    </source>
</evidence>
<evidence type="ECO:0000256" key="2">
    <source>
        <dbReference type="ARBA" id="ARBA00022478"/>
    </source>
</evidence>
<evidence type="ECO:0000259" key="15">
    <source>
        <dbReference type="Pfam" id="PF04563"/>
    </source>
</evidence>
<evidence type="ECO:0000259" key="14">
    <source>
        <dbReference type="Pfam" id="PF04561"/>
    </source>
</evidence>
<evidence type="ECO:0000256" key="10">
    <source>
        <dbReference type="RuleBase" id="RU363031"/>
    </source>
</evidence>
<comment type="similarity">
    <text evidence="1 9">Belongs to the RNA polymerase beta chain family.</text>
</comment>
<dbReference type="GO" id="GO:0000428">
    <property type="term" value="C:DNA-directed RNA polymerase complex"/>
    <property type="evidence" value="ECO:0007669"/>
    <property type="project" value="UniProtKB-KW"/>
</dbReference>
<comment type="caution">
    <text evidence="19">The sequence shown here is derived from an EMBL/GenBank/DDBJ whole genome shotgun (WGS) entry which is preliminary data.</text>
</comment>
<evidence type="ECO:0000259" key="17">
    <source>
        <dbReference type="Pfam" id="PF04566"/>
    </source>
</evidence>
<feature type="domain" description="DNA-directed RNA polymerase subunit 2 hybrid-binding" evidence="12">
    <location>
        <begin position="779"/>
        <end position="1139"/>
    </location>
</feature>
<dbReference type="Proteomes" id="UP000886520">
    <property type="component" value="Chromosome 14"/>
</dbReference>
<dbReference type="EC" id="2.7.7.6" evidence="10"/>
<dbReference type="Pfam" id="PF04563">
    <property type="entry name" value="RNA_pol_Rpb2_1"/>
    <property type="match status" value="1"/>
</dbReference>
<dbReference type="InterPro" id="IPR037033">
    <property type="entry name" value="DNA-dir_RNAP_su2_hyb_sf"/>
</dbReference>
<feature type="domain" description="RNA polymerase Rpb2" evidence="13">
    <location>
        <begin position="1141"/>
        <end position="1232"/>
    </location>
</feature>
<dbReference type="GO" id="GO:0032549">
    <property type="term" value="F:ribonucleoside binding"/>
    <property type="evidence" value="ECO:0007669"/>
    <property type="project" value="InterPro"/>
</dbReference>
<dbReference type="GO" id="GO:0006351">
    <property type="term" value="P:DNA-templated transcription"/>
    <property type="evidence" value="ECO:0007669"/>
    <property type="project" value="InterPro"/>
</dbReference>
<feature type="region of interest" description="Disordered" evidence="11">
    <location>
        <begin position="85"/>
        <end position="111"/>
    </location>
</feature>
<dbReference type="PANTHER" id="PTHR20856">
    <property type="entry name" value="DNA-DIRECTED RNA POLYMERASE I SUBUNIT 2"/>
    <property type="match status" value="1"/>
</dbReference>
<sequence length="1235" mass="139558">MSTWPPLFASLPPFQCCFIADIEDLQQDMENINLPDTRDSEKIEMGLFEGGRHLIAHQISSFERFLGEDVQKLVEEEFKEVEVLPSYGAAPGTPHKKSTATSREPAKPPGWRRAKLSFQQVQVFKPEWASQEGHVKPLFPHEARIRKLTYSAEVKADVHVKVYKPRELGQIHKGKGKQSTPLNVGKGKQSMPMDIGIGEENLKQEDIDQDELVKSVSIGRIPVMVQSSYCQLHGLSKQTSLQRGHCHFDVGGYFIIKGSEKVLITQEEQVRSPRCIRLRDEKGFQSRFLLASKGLSSRTSNVMVNLKYHTVEEKRSSYEQKTPYLTVQLPFIKMEINVVVMLRALGITTDKQLIDIIGLDLEDTQMFDMVRPTLEAAESDMLPWLWDAFKEQLSQSSEVIKTAALKLLEGKLRSKTEETPSQILQRCLFPDIMQDDRTKAMHLGYMVAQVLACSLGRRREDDIHCLSKKRLDLAGDLLLMELKSKLFKFRRELQRGLQKALVKEGNIDLQKHAVPFSLENAFLTGNWAQAPGTLTPRQGGLVVPLDRENPLATISHLRQTELSANPKARLRDARYPNLSYIGRFCLVQSPDGEKCGLVKSLAFSSRVSSGSPEKDVFEVLKQLSAVCLEDASLDNLRNMSKVLLNGRWVAVHENARGLARSMRLMRRTMNLHHQVEIAEDASQKEVRICCDSGRILRPLLILAEKSPPQFRLELKRKLGSSVNWNAEKLLEAGIIEYVGPEEEAGCMVAVDLEDVKNNGSLKNFTHCEIHPALMFGVSASLIPFANHNHTLRVLHQAQKHCRQAIGFYSTCLQARVDTSGQNLLYPQKPLVGTRFSRLLERSELANGQNAIVAVCPYMGFNQEDSLVMNQSSIDRGIFNSMHYRCFSTLYKQNEEVMTKPAESDARRSNRPYAAYSKLDSDGLPQVGTNCFPRDVVFGKVSALQTNGLYEDRSIDLKACEKGRVDRVIVASDDADNTVARVFLREKRAPVVGDKFSSMHGQKGVVGLIVRDYDLPFTRQGITPDLIINPHAFPSRQTIGQLLESHFGKVSGIKGRFFDGTAYTHMPMENITHELHRLGFNQWGYEAMVNGQTGEMMDARIFIGPAFYQRLTKMAEDQLKYRRQGPTHPLTRQPVDDRKRHGGIRIGEMERDCLLGHGVASNIQERLFLLSDPYQVYVCQGCNRMATKDGNKHVRICRFCKTSKHIVCLDVPYACKLLYQELLSMGICMRLKTELD</sequence>
<evidence type="ECO:0000313" key="19">
    <source>
        <dbReference type="EMBL" id="KAI5070456.1"/>
    </source>
</evidence>
<comment type="catalytic activity">
    <reaction evidence="8 10">
        <text>RNA(n) + a ribonucleoside 5'-triphosphate = RNA(n+1) + diphosphate</text>
        <dbReference type="Rhea" id="RHEA:21248"/>
        <dbReference type="Rhea" id="RHEA-COMP:14527"/>
        <dbReference type="Rhea" id="RHEA-COMP:17342"/>
        <dbReference type="ChEBI" id="CHEBI:33019"/>
        <dbReference type="ChEBI" id="CHEBI:61557"/>
        <dbReference type="ChEBI" id="CHEBI:140395"/>
        <dbReference type="EC" id="2.7.7.6"/>
    </reaction>
</comment>
<dbReference type="Pfam" id="PF00562">
    <property type="entry name" value="RNA_pol_Rpb2_6"/>
    <property type="match status" value="1"/>
</dbReference>
<reference evidence="19" key="1">
    <citation type="submission" date="2021-01" db="EMBL/GenBank/DDBJ databases">
        <title>Adiantum capillus-veneris genome.</title>
        <authorList>
            <person name="Fang Y."/>
            <person name="Liao Q."/>
        </authorList>
    </citation>
    <scope>NUCLEOTIDE SEQUENCE</scope>
    <source>
        <strain evidence="19">H3</strain>
        <tissue evidence="19">Leaf</tissue>
    </source>
</reference>
<dbReference type="InterPro" id="IPR007645">
    <property type="entry name" value="RNA_pol_Rpb2_3"/>
</dbReference>
<dbReference type="InterPro" id="IPR007642">
    <property type="entry name" value="RNA_pol_Rpb2_2"/>
</dbReference>
<comment type="function">
    <text evidence="10">DNA-dependent RNA polymerase catalyzes the transcription of DNA into RNA using the four ribonucleoside triphosphates as substrates.</text>
</comment>
<feature type="domain" description="RNA polymerase Rpb2" evidence="18">
    <location>
        <begin position="728"/>
        <end position="771"/>
    </location>
</feature>
<feature type="domain" description="RNA polymerase beta subunit protrusion" evidence="15">
    <location>
        <begin position="54"/>
        <end position="510"/>
    </location>
</feature>
<evidence type="ECO:0000256" key="1">
    <source>
        <dbReference type="ARBA" id="ARBA00006835"/>
    </source>
</evidence>
<evidence type="ECO:0000259" key="12">
    <source>
        <dbReference type="Pfam" id="PF00562"/>
    </source>
</evidence>
<dbReference type="InterPro" id="IPR007647">
    <property type="entry name" value="RNA_pol_Rpb2_5"/>
</dbReference>
<dbReference type="InterPro" id="IPR007641">
    <property type="entry name" value="RNA_pol_Rpb2_7"/>
</dbReference>
<dbReference type="InterPro" id="IPR007121">
    <property type="entry name" value="RNA_pol_bsu_CS"/>
</dbReference>
<dbReference type="Pfam" id="PF04565">
    <property type="entry name" value="RNA_pol_Rpb2_3"/>
    <property type="match status" value="1"/>
</dbReference>
<dbReference type="InterPro" id="IPR007120">
    <property type="entry name" value="DNA-dir_RNAP_su2_dom"/>
</dbReference>
<feature type="domain" description="RNA polymerase Rpb2" evidence="14">
    <location>
        <begin position="313"/>
        <end position="472"/>
    </location>
</feature>
<evidence type="ECO:0000256" key="9">
    <source>
        <dbReference type="RuleBase" id="RU000434"/>
    </source>
</evidence>
<dbReference type="InterPro" id="IPR014724">
    <property type="entry name" value="RNA_pol_RPB2_OB-fold"/>
</dbReference>
<evidence type="ECO:0000256" key="3">
    <source>
        <dbReference type="ARBA" id="ARBA00022679"/>
    </source>
</evidence>
<evidence type="ECO:0000259" key="18">
    <source>
        <dbReference type="Pfam" id="PF04567"/>
    </source>
</evidence>
<evidence type="ECO:0000259" key="16">
    <source>
        <dbReference type="Pfam" id="PF04565"/>
    </source>
</evidence>
<dbReference type="Gene3D" id="3.90.1100.10">
    <property type="match status" value="2"/>
</dbReference>
<dbReference type="InterPro" id="IPR007644">
    <property type="entry name" value="RNA_pol_bsu_protrusion"/>
</dbReference>
<proteinExistence type="inferred from homology"/>
<dbReference type="CDD" id="cd00653">
    <property type="entry name" value="RNA_pol_B_RPB2"/>
    <property type="match status" value="1"/>
</dbReference>
<dbReference type="GO" id="GO:0003677">
    <property type="term" value="F:DNA binding"/>
    <property type="evidence" value="ECO:0007669"/>
    <property type="project" value="InterPro"/>
</dbReference>
<feature type="domain" description="RNA polymerase Rpb2" evidence="16">
    <location>
        <begin position="545"/>
        <end position="607"/>
    </location>
</feature>
<keyword evidence="7 10" id="KW-0804">Transcription</keyword>
<dbReference type="OrthoDB" id="10248617at2759"/>
<dbReference type="Gene3D" id="2.40.50.150">
    <property type="match status" value="1"/>
</dbReference>
<feature type="domain" description="RNA polymerase Rpb2" evidence="17">
    <location>
        <begin position="642"/>
        <end position="702"/>
    </location>
</feature>
<evidence type="ECO:0000256" key="7">
    <source>
        <dbReference type="ARBA" id="ARBA00023163"/>
    </source>
</evidence>